<dbReference type="Pfam" id="PF14384">
    <property type="entry name" value="BrnA_antitoxin"/>
    <property type="match status" value="1"/>
</dbReference>
<keyword evidence="2" id="KW-1185">Reference proteome</keyword>
<accession>A0A0M3AKL4</accession>
<dbReference type="EMBL" id="LBIC01000020">
    <property type="protein sequence ID" value="KKW89486.1"/>
    <property type="molecule type" value="Genomic_DNA"/>
</dbReference>
<dbReference type="RefSeq" id="WP_046766081.1">
    <property type="nucleotide sequence ID" value="NZ_LBIC01000020.1"/>
</dbReference>
<organism evidence="1 2">
    <name type="scientific">Sphingobium chungbukense</name>
    <dbReference type="NCBI Taxonomy" id="56193"/>
    <lineage>
        <taxon>Bacteria</taxon>
        <taxon>Pseudomonadati</taxon>
        <taxon>Pseudomonadota</taxon>
        <taxon>Alphaproteobacteria</taxon>
        <taxon>Sphingomonadales</taxon>
        <taxon>Sphingomonadaceae</taxon>
        <taxon>Sphingobium</taxon>
    </lineage>
</organism>
<dbReference type="AlphaFoldDB" id="A0A0M3AKL4"/>
<dbReference type="Proteomes" id="UP000033874">
    <property type="component" value="Unassembled WGS sequence"/>
</dbReference>
<dbReference type="STRING" id="56193.YP76_24850"/>
<evidence type="ECO:0000313" key="2">
    <source>
        <dbReference type="Proteomes" id="UP000033874"/>
    </source>
</evidence>
<evidence type="ECO:0000313" key="1">
    <source>
        <dbReference type="EMBL" id="KKW89486.1"/>
    </source>
</evidence>
<protein>
    <recommendedName>
        <fullName evidence="3">BrnA antitoxin family protein</fullName>
    </recommendedName>
</protein>
<evidence type="ECO:0008006" key="3">
    <source>
        <dbReference type="Google" id="ProtNLM"/>
    </source>
</evidence>
<sequence length="89" mass="9756">MTQAKYTQADMDAVSDNPELTAEDIAKAKPFAEAFPDLAATIRRRGVQKTPTKVSTTVRLDQDVLARLKADGPGWQTRLNDTLRKALGV</sequence>
<name>A0A0M3AKL4_9SPHN</name>
<comment type="caution">
    <text evidence="1">The sequence shown here is derived from an EMBL/GenBank/DDBJ whole genome shotgun (WGS) entry which is preliminary data.</text>
</comment>
<proteinExistence type="predicted"/>
<dbReference type="PATRIC" id="fig|56193.3.peg.5243"/>
<gene>
    <name evidence="1" type="ORF">YP76_24850</name>
</gene>
<reference evidence="1 2" key="1">
    <citation type="submission" date="2015-04" db="EMBL/GenBank/DDBJ databases">
        <title>Genome sequence of aromatic hydrocarbons-degrading Sphingobium chungbukense DJ77.</title>
        <authorList>
            <person name="Kim Y.-C."/>
            <person name="Chae J.-C."/>
        </authorList>
    </citation>
    <scope>NUCLEOTIDE SEQUENCE [LARGE SCALE GENOMIC DNA]</scope>
    <source>
        <strain evidence="1 2">DJ77</strain>
    </source>
</reference>
<dbReference type="InterPro" id="IPR025528">
    <property type="entry name" value="BrnA_antitoxin"/>
</dbReference>